<dbReference type="Proteomes" id="UP000199477">
    <property type="component" value="Unassembled WGS sequence"/>
</dbReference>
<protein>
    <submittedName>
        <fullName evidence="2">Uncharacterized protein</fullName>
    </submittedName>
</protein>
<evidence type="ECO:0000313" key="3">
    <source>
        <dbReference type="Proteomes" id="UP000199477"/>
    </source>
</evidence>
<dbReference type="RefSeq" id="WP_143096402.1">
    <property type="nucleotide sequence ID" value="NZ_FONH01000001.1"/>
</dbReference>
<dbReference type="AlphaFoldDB" id="A0A1I1WZN1"/>
<proteinExistence type="predicted"/>
<feature type="transmembrane region" description="Helical" evidence="1">
    <location>
        <begin position="186"/>
        <end position="204"/>
    </location>
</feature>
<name>A0A1I1WZN1_9GAMM</name>
<gene>
    <name evidence="2" type="ORF">SAMN02799615_00068</name>
</gene>
<accession>A0A1I1WZN1</accession>
<feature type="transmembrane region" description="Helical" evidence="1">
    <location>
        <begin position="69"/>
        <end position="90"/>
    </location>
</feature>
<feature type="transmembrane region" description="Helical" evidence="1">
    <location>
        <begin position="216"/>
        <end position="236"/>
    </location>
</feature>
<organism evidence="2 3">
    <name type="scientific">Dyella marensis</name>
    <dbReference type="NCBI Taxonomy" id="500610"/>
    <lineage>
        <taxon>Bacteria</taxon>
        <taxon>Pseudomonadati</taxon>
        <taxon>Pseudomonadota</taxon>
        <taxon>Gammaproteobacteria</taxon>
        <taxon>Lysobacterales</taxon>
        <taxon>Rhodanobacteraceae</taxon>
        <taxon>Dyella</taxon>
    </lineage>
</organism>
<feature type="transmembrane region" description="Helical" evidence="1">
    <location>
        <begin position="248"/>
        <end position="272"/>
    </location>
</feature>
<dbReference type="EMBL" id="FONH01000001">
    <property type="protein sequence ID" value="SFE00441.1"/>
    <property type="molecule type" value="Genomic_DNA"/>
</dbReference>
<feature type="transmembrane region" description="Helical" evidence="1">
    <location>
        <begin position="143"/>
        <end position="166"/>
    </location>
</feature>
<evidence type="ECO:0000256" key="1">
    <source>
        <dbReference type="SAM" id="Phobius"/>
    </source>
</evidence>
<sequence length="279" mass="29491">MASQLGRHRGAASLLFLALLVAIGIFGKPARYSTAVSAALTLGQLLLMGGAALALILPAWRSGDEHRRAVAIAGALLILPWALLTLMPGYGPPFAANLAMNHVRFVILFVSTAFLGAGLLLLKEPLAHGDTGDRLLAPLGQASGLLAVGGQLVWAAILIGWTMSAARDLAQYRSLDGTPLANASDVLLFFAGLMTYMATAFYALSFMRQGWLSRGAAWVMAIIAAIAIVGLVTRGLQYPDLSERWFTMPGMIVGIPAIPWVMPYVLGVVALVRAGRGRE</sequence>
<keyword evidence="1" id="KW-1133">Transmembrane helix</keyword>
<evidence type="ECO:0000313" key="2">
    <source>
        <dbReference type="EMBL" id="SFE00441.1"/>
    </source>
</evidence>
<keyword evidence="1" id="KW-0472">Membrane</keyword>
<dbReference type="STRING" id="500610.SAMN02799615_00068"/>
<keyword evidence="3" id="KW-1185">Reference proteome</keyword>
<keyword evidence="1" id="KW-0812">Transmembrane</keyword>
<feature type="transmembrane region" description="Helical" evidence="1">
    <location>
        <begin position="37"/>
        <end position="57"/>
    </location>
</feature>
<feature type="transmembrane region" description="Helical" evidence="1">
    <location>
        <begin position="102"/>
        <end position="122"/>
    </location>
</feature>
<reference evidence="3" key="1">
    <citation type="submission" date="2016-10" db="EMBL/GenBank/DDBJ databases">
        <authorList>
            <person name="Varghese N."/>
            <person name="Submissions S."/>
        </authorList>
    </citation>
    <scope>NUCLEOTIDE SEQUENCE [LARGE SCALE GENOMIC DNA]</scope>
    <source>
        <strain evidence="3">UNC178MFTsu3.1</strain>
    </source>
</reference>